<protein>
    <submittedName>
        <fullName evidence="1">Uncharacterized protein</fullName>
    </submittedName>
</protein>
<gene>
    <name evidence="1" type="ORF">LEP1GSC024_0825</name>
</gene>
<dbReference type="AlphaFoldDB" id="M6Y2N6"/>
<dbReference type="EMBL" id="AKXB02000123">
    <property type="protein sequence ID" value="EMO88572.1"/>
    <property type="molecule type" value="Genomic_DNA"/>
</dbReference>
<reference evidence="1 2" key="1">
    <citation type="submission" date="2013-01" db="EMBL/GenBank/DDBJ databases">
        <authorList>
            <person name="Harkins D.M."/>
            <person name="Durkin A.S."/>
            <person name="Brinkac L.M."/>
            <person name="Haft D.H."/>
            <person name="Selengut J.D."/>
            <person name="Sanka R."/>
            <person name="DePew J."/>
            <person name="Purushe J."/>
            <person name="Whelen A.C."/>
            <person name="Vinetz J.M."/>
            <person name="Sutton G.G."/>
            <person name="Nierman W.C."/>
            <person name="Fouts D.E."/>
        </authorList>
    </citation>
    <scope>NUCLEOTIDE SEQUENCE [LARGE SCALE GENOMIC DNA]</scope>
    <source>
        <strain evidence="1 2">2001034031</strain>
    </source>
</reference>
<sequence length="43" mass="4949">MIQFPHLSFYCKIAVVPTFQNLSVKSRFVRVPTSLAFTESFPN</sequence>
<dbReference type="Proteomes" id="UP000012138">
    <property type="component" value="Unassembled WGS sequence"/>
</dbReference>
<organism evidence="1 2">
    <name type="scientific">Leptospira noguchii str. 2001034031</name>
    <dbReference type="NCBI Taxonomy" id="1193053"/>
    <lineage>
        <taxon>Bacteria</taxon>
        <taxon>Pseudomonadati</taxon>
        <taxon>Spirochaetota</taxon>
        <taxon>Spirochaetia</taxon>
        <taxon>Leptospirales</taxon>
        <taxon>Leptospiraceae</taxon>
        <taxon>Leptospira</taxon>
    </lineage>
</organism>
<proteinExistence type="predicted"/>
<comment type="caution">
    <text evidence="1">The sequence shown here is derived from an EMBL/GenBank/DDBJ whole genome shotgun (WGS) entry which is preliminary data.</text>
</comment>
<evidence type="ECO:0000313" key="2">
    <source>
        <dbReference type="Proteomes" id="UP000012138"/>
    </source>
</evidence>
<evidence type="ECO:0000313" key="1">
    <source>
        <dbReference type="EMBL" id="EMO88572.1"/>
    </source>
</evidence>
<name>M6Y2N6_9LEPT</name>
<accession>M6Y2N6</accession>